<sequence length="165" mass="16920">MPGQPRVLAALWIVPRAMGEEARVLTDVSAEPRSSVTRSTHRSESGTHTWNSALAGRPASESATSEEGCALILTSRHLPSVRIASLRAWSATASRAGAMSGEATTASCTASPPHDAPKGSSPLLTATTEPAAAATTTVVARAIVRRRARGRGDPVLGGAESSGKL</sequence>
<dbReference type="AlphaFoldDB" id="A0A401QWP7"/>
<evidence type="ECO:0000256" key="1">
    <source>
        <dbReference type="SAM" id="MobiDB-lite"/>
    </source>
</evidence>
<proteinExistence type="predicted"/>
<dbReference type="Proteomes" id="UP000288351">
    <property type="component" value="Unassembled WGS sequence"/>
</dbReference>
<dbReference type="EMBL" id="BHXC01000006">
    <property type="protein sequence ID" value="GCB89790.1"/>
    <property type="molecule type" value="Genomic_DNA"/>
</dbReference>
<evidence type="ECO:0000313" key="2">
    <source>
        <dbReference type="EMBL" id="GCB89790.1"/>
    </source>
</evidence>
<evidence type="ECO:0000313" key="3">
    <source>
        <dbReference type="Proteomes" id="UP000288351"/>
    </source>
</evidence>
<name>A0A401QWP7_STRNR</name>
<feature type="region of interest" description="Disordered" evidence="1">
    <location>
        <begin position="94"/>
        <end position="132"/>
    </location>
</feature>
<comment type="caution">
    <text evidence="2">The sequence shown here is derived from an EMBL/GenBank/DDBJ whole genome shotgun (WGS) entry which is preliminary data.</text>
</comment>
<feature type="region of interest" description="Disordered" evidence="1">
    <location>
        <begin position="29"/>
        <end position="66"/>
    </location>
</feature>
<accession>A0A401QWP7</accession>
<gene>
    <name evidence="2" type="ORF">SALB_02479</name>
</gene>
<reference evidence="2 3" key="1">
    <citation type="journal article" date="2019" name="Microbiol. Resour. Announc.">
        <title>Draft Genome Sequence of the Most Traditional epsilon-Poly-l-Lysine Producer, Streptomyces albulus NBRC14147.</title>
        <authorList>
            <person name="Yamanaka K."/>
            <person name="Hamano Y."/>
        </authorList>
    </citation>
    <scope>NUCLEOTIDE SEQUENCE [LARGE SCALE GENOMIC DNA]</scope>
    <source>
        <strain evidence="2 3">NBRC 14147</strain>
    </source>
</reference>
<organism evidence="2 3">
    <name type="scientific">Streptomyces noursei</name>
    <name type="common">Streptomyces albulus</name>
    <dbReference type="NCBI Taxonomy" id="1971"/>
    <lineage>
        <taxon>Bacteria</taxon>
        <taxon>Bacillati</taxon>
        <taxon>Actinomycetota</taxon>
        <taxon>Actinomycetes</taxon>
        <taxon>Kitasatosporales</taxon>
        <taxon>Streptomycetaceae</taxon>
        <taxon>Streptomyces</taxon>
    </lineage>
</organism>
<protein>
    <submittedName>
        <fullName evidence="2">Uncharacterized protein</fullName>
    </submittedName>
</protein>
<feature type="region of interest" description="Disordered" evidence="1">
    <location>
        <begin position="145"/>
        <end position="165"/>
    </location>
</feature>